<feature type="transmembrane region" description="Helical" evidence="7">
    <location>
        <begin position="308"/>
        <end position="330"/>
    </location>
</feature>
<proteinExistence type="inferred from homology"/>
<accession>A0A968GJ18</accession>
<feature type="transmembrane region" description="Helical" evidence="7">
    <location>
        <begin position="214"/>
        <end position="231"/>
    </location>
</feature>
<evidence type="ECO:0000256" key="1">
    <source>
        <dbReference type="ARBA" id="ARBA00004651"/>
    </source>
</evidence>
<comment type="similarity">
    <text evidence="2">Belongs to the UPF0324 family.</text>
</comment>
<dbReference type="PANTHER" id="PTHR30106:SF2">
    <property type="entry name" value="UPF0324 INNER MEMBRANE PROTEIN YEIH"/>
    <property type="match status" value="1"/>
</dbReference>
<keyword evidence="6 7" id="KW-0472">Membrane</keyword>
<evidence type="ECO:0000256" key="3">
    <source>
        <dbReference type="ARBA" id="ARBA00022475"/>
    </source>
</evidence>
<dbReference type="GO" id="GO:0005886">
    <property type="term" value="C:plasma membrane"/>
    <property type="evidence" value="ECO:0007669"/>
    <property type="project" value="UniProtKB-SubCell"/>
</dbReference>
<dbReference type="PANTHER" id="PTHR30106">
    <property type="entry name" value="INNER MEMBRANE PROTEIN YEIH-RELATED"/>
    <property type="match status" value="1"/>
</dbReference>
<dbReference type="Proteomes" id="UP000778951">
    <property type="component" value="Unassembled WGS sequence"/>
</dbReference>
<feature type="transmembrane region" description="Helical" evidence="7">
    <location>
        <begin position="152"/>
        <end position="173"/>
    </location>
</feature>
<evidence type="ECO:0000313" key="8">
    <source>
        <dbReference type="EMBL" id="NIZ69854.1"/>
    </source>
</evidence>
<dbReference type="AlphaFoldDB" id="A0A968GJ18"/>
<evidence type="ECO:0000256" key="7">
    <source>
        <dbReference type="SAM" id="Phobius"/>
    </source>
</evidence>
<keyword evidence="3" id="KW-1003">Cell membrane</keyword>
<dbReference type="InterPro" id="IPR018383">
    <property type="entry name" value="UPF0324_pro"/>
</dbReference>
<evidence type="ECO:0000313" key="9">
    <source>
        <dbReference type="Proteomes" id="UP000778951"/>
    </source>
</evidence>
<comment type="caution">
    <text evidence="8">The sequence shown here is derived from an EMBL/GenBank/DDBJ whole genome shotgun (WGS) entry which is preliminary data.</text>
</comment>
<keyword evidence="9" id="KW-1185">Reference proteome</keyword>
<gene>
    <name evidence="8" type="ORF">HCT48_06490</name>
</gene>
<keyword evidence="4 7" id="KW-0812">Transmembrane</keyword>
<comment type="subcellular location">
    <subcellularLocation>
        <location evidence="1">Cell membrane</location>
        <topology evidence="1">Multi-pass membrane protein</topology>
    </subcellularLocation>
</comment>
<evidence type="ECO:0000256" key="6">
    <source>
        <dbReference type="ARBA" id="ARBA00023136"/>
    </source>
</evidence>
<feature type="transmembrane region" description="Helical" evidence="7">
    <location>
        <begin position="252"/>
        <end position="270"/>
    </location>
</feature>
<sequence>MKLIQSIFPGVLLSIATAMVSVLLSKLVPHLGATTIAILLGILAGNVLFSQAIWKAGTRIAESKFLELAVLMLGFMITLQHLQQIGLGAVGYILLLVILTITLNLLMGKLFGFTPTFSLLMGAGNAVCGSSAIASVSPVVRASEEEKGQSITMINLMGTIFMLTLPIVAMLLYPQDALRMGALLGGTLPSVGQVAGASHLVGEQVASHAMLFKVMRVSLLGFVVILMQRLASDKSQKQQTSHATRIATFLPWYILGFFLTLLINTLLPISPAVHKYTASASFWLEITALSAIGLRLNLASLIKKGGKLLLFSLLVACLQVGVALLLLAWIL</sequence>
<feature type="transmembrane region" description="Helical" evidence="7">
    <location>
        <begin position="89"/>
        <end position="107"/>
    </location>
</feature>
<feature type="transmembrane region" description="Helical" evidence="7">
    <location>
        <begin position="276"/>
        <end position="296"/>
    </location>
</feature>
<reference evidence="8" key="1">
    <citation type="submission" date="2020-03" db="EMBL/GenBank/DDBJ databases">
        <title>Spirochaetal bacteria isolated from arthropods constitute a novel genus Entomospira genus novum within the order Spirochaetales.</title>
        <authorList>
            <person name="Grana-Miraglia L."/>
            <person name="Sikutova S."/>
            <person name="Fingerle V."/>
            <person name="Sing A."/>
            <person name="Castillo-Ramirez S."/>
            <person name="Margos G."/>
            <person name="Rudolf I."/>
        </authorList>
    </citation>
    <scope>NUCLEOTIDE SEQUENCE</scope>
    <source>
        <strain evidence="8">BR149</strain>
    </source>
</reference>
<keyword evidence="5 7" id="KW-1133">Transmembrane helix</keyword>
<feature type="transmembrane region" description="Helical" evidence="7">
    <location>
        <begin position="119"/>
        <end position="140"/>
    </location>
</feature>
<dbReference type="EMBL" id="JAATLM010000001">
    <property type="protein sequence ID" value="NIZ69854.1"/>
    <property type="molecule type" value="Genomic_DNA"/>
</dbReference>
<evidence type="ECO:0000256" key="5">
    <source>
        <dbReference type="ARBA" id="ARBA00022989"/>
    </source>
</evidence>
<evidence type="ECO:0000256" key="4">
    <source>
        <dbReference type="ARBA" id="ARBA00022692"/>
    </source>
</evidence>
<feature type="transmembrane region" description="Helical" evidence="7">
    <location>
        <begin position="7"/>
        <end position="25"/>
    </location>
</feature>
<organism evidence="8 9">
    <name type="scientific">Entomospira culicis</name>
    <dbReference type="NCBI Taxonomy" id="2719989"/>
    <lineage>
        <taxon>Bacteria</taxon>
        <taxon>Pseudomonadati</taxon>
        <taxon>Spirochaetota</taxon>
        <taxon>Spirochaetia</taxon>
        <taxon>Spirochaetales</taxon>
        <taxon>Spirochaetaceae</taxon>
        <taxon>Entomospira</taxon>
    </lineage>
</organism>
<evidence type="ECO:0000256" key="2">
    <source>
        <dbReference type="ARBA" id="ARBA00007977"/>
    </source>
</evidence>
<dbReference type="RefSeq" id="WP_167695929.1">
    <property type="nucleotide sequence ID" value="NZ_CP118181.1"/>
</dbReference>
<dbReference type="Pfam" id="PF03601">
    <property type="entry name" value="Cons_hypoth698"/>
    <property type="match status" value="1"/>
</dbReference>
<protein>
    <submittedName>
        <fullName evidence="8">Sulfate exporter family transporter</fullName>
    </submittedName>
</protein>
<name>A0A968GJ18_9SPIO</name>
<feature type="transmembrane region" description="Helical" evidence="7">
    <location>
        <begin position="31"/>
        <end position="53"/>
    </location>
</feature>